<keyword evidence="10" id="KW-1185">Reference proteome</keyword>
<organism evidence="9 10">
    <name type="scientific">Vibrio nigripulchritudo</name>
    <dbReference type="NCBI Taxonomy" id="28173"/>
    <lineage>
        <taxon>Bacteria</taxon>
        <taxon>Pseudomonadati</taxon>
        <taxon>Pseudomonadota</taxon>
        <taxon>Gammaproteobacteria</taxon>
        <taxon>Vibrionales</taxon>
        <taxon>Vibrionaceae</taxon>
        <taxon>Vibrio</taxon>
    </lineage>
</organism>
<keyword evidence="6 7" id="KW-0472">Membrane</keyword>
<evidence type="ECO:0000256" key="1">
    <source>
        <dbReference type="ARBA" id="ARBA00004651"/>
    </source>
</evidence>
<reference evidence="9 10" key="1">
    <citation type="journal article" date="2013" name="ISME J.">
        <title>Comparative genomics of pathogenic lineages of Vibrio nigripulchritudo identifies virulence-associated traits.</title>
        <authorList>
            <person name="Goudenege D."/>
            <person name="Labreuche Y."/>
            <person name="Krin E."/>
            <person name="Ansquer D."/>
            <person name="Mangenot S."/>
            <person name="Calteau A."/>
            <person name="Medigue C."/>
            <person name="Mazel D."/>
            <person name="Polz M.F."/>
            <person name="Le Roux F."/>
        </authorList>
    </citation>
    <scope>NUCLEOTIDE SEQUENCE [LARGE SCALE GENOMIC DNA]</scope>
    <source>
        <strain evidence="10">SnF1</strain>
    </source>
</reference>
<accession>U4K394</accession>
<evidence type="ECO:0000313" key="10">
    <source>
        <dbReference type="Proteomes" id="UP000016895"/>
    </source>
</evidence>
<keyword evidence="3" id="KW-1003">Cell membrane</keyword>
<feature type="transmembrane region" description="Helical" evidence="7">
    <location>
        <begin position="118"/>
        <end position="137"/>
    </location>
</feature>
<evidence type="ECO:0000256" key="3">
    <source>
        <dbReference type="ARBA" id="ARBA00022475"/>
    </source>
</evidence>
<comment type="similarity">
    <text evidence="7">Belongs to the binding-protein-dependent transport system permease family.</text>
</comment>
<evidence type="ECO:0000256" key="6">
    <source>
        <dbReference type="ARBA" id="ARBA00023136"/>
    </source>
</evidence>
<dbReference type="AlphaFoldDB" id="U4K394"/>
<dbReference type="EMBL" id="FO203526">
    <property type="protein sequence ID" value="CCO57119.1"/>
    <property type="molecule type" value="Genomic_DNA"/>
</dbReference>
<evidence type="ECO:0000256" key="4">
    <source>
        <dbReference type="ARBA" id="ARBA00022692"/>
    </source>
</evidence>
<dbReference type="KEGG" id="vni:VIBNI_A0963"/>
<dbReference type="PANTHER" id="PTHR43386">
    <property type="entry name" value="OLIGOPEPTIDE TRANSPORT SYSTEM PERMEASE PROTEIN APPC"/>
    <property type="match status" value="1"/>
</dbReference>
<dbReference type="STRING" id="28173.VIBNI_A0963"/>
<dbReference type="RefSeq" id="WP_022550126.1">
    <property type="nucleotide sequence ID" value="NC_022528.1"/>
</dbReference>
<sequence>MDNTIRFEILRKGLRNRSFLFGGILTLFLVVVGLVSFVWTPYPVAEMNIEHRLQGMSSSHWFGTDQYGRDVLSLIMAGAQNSIMVSLVAVGIGVGIGVPLGTMAAANGGWLDALIMRINDFAFAFPALLTAVMITALAGPGAVNAIIAIGIFNIPVFARLSRGASLPLWKREYVMASKAAGKHGVLITIDHILPNIMGVLIVQASIQFALAILAEAGLSYLGLGAQPPQASWGRMLSEAQTMIYIAPQLAMIPGFAITISVLGLNMMGDGLRDVLDPRLRRKR</sequence>
<dbReference type="PATRIC" id="fig|1260221.3.peg.924"/>
<dbReference type="InterPro" id="IPR050366">
    <property type="entry name" value="BP-dependent_transpt_permease"/>
</dbReference>
<dbReference type="Pfam" id="PF00528">
    <property type="entry name" value="BPD_transp_1"/>
    <property type="match status" value="1"/>
</dbReference>
<dbReference type="PANTHER" id="PTHR43386:SF25">
    <property type="entry name" value="PEPTIDE ABC TRANSPORTER PERMEASE PROTEIN"/>
    <property type="match status" value="1"/>
</dbReference>
<comment type="subcellular location">
    <subcellularLocation>
        <location evidence="1 7">Cell membrane</location>
        <topology evidence="1 7">Multi-pass membrane protein</topology>
    </subcellularLocation>
</comment>
<dbReference type="GO" id="GO:0005886">
    <property type="term" value="C:plasma membrane"/>
    <property type="evidence" value="ECO:0007669"/>
    <property type="project" value="UniProtKB-SubCell"/>
</dbReference>
<gene>
    <name evidence="9" type="primary">dppC</name>
    <name evidence="9" type="ORF">VIBNI_A0963</name>
</gene>
<proteinExistence type="inferred from homology"/>
<keyword evidence="4 7" id="KW-0812">Transmembrane</keyword>
<dbReference type="InterPro" id="IPR000515">
    <property type="entry name" value="MetI-like"/>
</dbReference>
<dbReference type="CDD" id="cd06261">
    <property type="entry name" value="TM_PBP2"/>
    <property type="match status" value="1"/>
</dbReference>
<dbReference type="PROSITE" id="PS50928">
    <property type="entry name" value="ABC_TM1"/>
    <property type="match status" value="1"/>
</dbReference>
<dbReference type="OrthoDB" id="9805884at2"/>
<dbReference type="Proteomes" id="UP000016895">
    <property type="component" value="Chromosome 1"/>
</dbReference>
<protein>
    <submittedName>
        <fullName evidence="9">Dipeptide transport system permease protein dppC</fullName>
    </submittedName>
</protein>
<evidence type="ECO:0000313" key="9">
    <source>
        <dbReference type="EMBL" id="CCO57119.1"/>
    </source>
</evidence>
<evidence type="ECO:0000256" key="7">
    <source>
        <dbReference type="RuleBase" id="RU363032"/>
    </source>
</evidence>
<dbReference type="InterPro" id="IPR035906">
    <property type="entry name" value="MetI-like_sf"/>
</dbReference>
<feature type="transmembrane region" description="Helical" evidence="7">
    <location>
        <begin position="241"/>
        <end position="264"/>
    </location>
</feature>
<dbReference type="Gene3D" id="1.10.3720.10">
    <property type="entry name" value="MetI-like"/>
    <property type="match status" value="1"/>
</dbReference>
<dbReference type="GO" id="GO:0055085">
    <property type="term" value="P:transmembrane transport"/>
    <property type="evidence" value="ECO:0007669"/>
    <property type="project" value="InterPro"/>
</dbReference>
<evidence type="ECO:0000256" key="2">
    <source>
        <dbReference type="ARBA" id="ARBA00022448"/>
    </source>
</evidence>
<feature type="transmembrane region" description="Helical" evidence="7">
    <location>
        <begin position="20"/>
        <end position="39"/>
    </location>
</feature>
<dbReference type="SUPFAM" id="SSF161098">
    <property type="entry name" value="MetI-like"/>
    <property type="match status" value="1"/>
</dbReference>
<feature type="transmembrane region" description="Helical" evidence="7">
    <location>
        <begin position="83"/>
        <end position="106"/>
    </location>
</feature>
<evidence type="ECO:0000256" key="5">
    <source>
        <dbReference type="ARBA" id="ARBA00022989"/>
    </source>
</evidence>
<keyword evidence="2 7" id="KW-0813">Transport</keyword>
<feature type="transmembrane region" description="Helical" evidence="7">
    <location>
        <begin position="196"/>
        <end position="221"/>
    </location>
</feature>
<name>U4K394_9VIBR</name>
<keyword evidence="5 7" id="KW-1133">Transmembrane helix</keyword>
<evidence type="ECO:0000259" key="8">
    <source>
        <dbReference type="PROSITE" id="PS50928"/>
    </source>
</evidence>
<feature type="domain" description="ABC transmembrane type-1" evidence="8">
    <location>
        <begin position="79"/>
        <end position="268"/>
    </location>
</feature>